<accession>A0A9P4JNZ4</accession>
<name>A0A9P4JNZ4_9PLEO</name>
<protein>
    <submittedName>
        <fullName evidence="1">Uncharacterized protein</fullName>
    </submittedName>
</protein>
<evidence type="ECO:0000313" key="1">
    <source>
        <dbReference type="EMBL" id="KAF2200614.1"/>
    </source>
</evidence>
<comment type="caution">
    <text evidence="1">The sequence shown here is derived from an EMBL/GenBank/DDBJ whole genome shotgun (WGS) entry which is preliminary data.</text>
</comment>
<dbReference type="EMBL" id="ML994014">
    <property type="protein sequence ID" value="KAF2200614.1"/>
    <property type="molecule type" value="Genomic_DNA"/>
</dbReference>
<reference evidence="1" key="1">
    <citation type="journal article" date="2020" name="Stud. Mycol.">
        <title>101 Dothideomycetes genomes: a test case for predicting lifestyles and emergence of pathogens.</title>
        <authorList>
            <person name="Haridas S."/>
            <person name="Albert R."/>
            <person name="Binder M."/>
            <person name="Bloem J."/>
            <person name="Labutti K."/>
            <person name="Salamov A."/>
            <person name="Andreopoulos B."/>
            <person name="Baker S."/>
            <person name="Barry K."/>
            <person name="Bills G."/>
            <person name="Bluhm B."/>
            <person name="Cannon C."/>
            <person name="Castanera R."/>
            <person name="Culley D."/>
            <person name="Daum C."/>
            <person name="Ezra D."/>
            <person name="Gonzalez J."/>
            <person name="Henrissat B."/>
            <person name="Kuo A."/>
            <person name="Liang C."/>
            <person name="Lipzen A."/>
            <person name="Lutzoni F."/>
            <person name="Magnuson J."/>
            <person name="Mondo S."/>
            <person name="Nolan M."/>
            <person name="Ohm R."/>
            <person name="Pangilinan J."/>
            <person name="Park H.-J."/>
            <person name="Ramirez L."/>
            <person name="Alfaro M."/>
            <person name="Sun H."/>
            <person name="Tritt A."/>
            <person name="Yoshinaga Y."/>
            <person name="Zwiers L.-H."/>
            <person name="Turgeon B."/>
            <person name="Goodwin S."/>
            <person name="Spatafora J."/>
            <person name="Crous P."/>
            <person name="Grigoriev I."/>
        </authorList>
    </citation>
    <scope>NUCLEOTIDE SEQUENCE</scope>
    <source>
        <strain evidence="1">ATCC 74209</strain>
    </source>
</reference>
<dbReference type="AlphaFoldDB" id="A0A9P4JNZ4"/>
<gene>
    <name evidence="1" type="ORF">GQ43DRAFT_66454</name>
</gene>
<organism evidence="1 2">
    <name type="scientific">Delitschia confertaspora ATCC 74209</name>
    <dbReference type="NCBI Taxonomy" id="1513339"/>
    <lineage>
        <taxon>Eukaryota</taxon>
        <taxon>Fungi</taxon>
        <taxon>Dikarya</taxon>
        <taxon>Ascomycota</taxon>
        <taxon>Pezizomycotina</taxon>
        <taxon>Dothideomycetes</taxon>
        <taxon>Pleosporomycetidae</taxon>
        <taxon>Pleosporales</taxon>
        <taxon>Delitschiaceae</taxon>
        <taxon>Delitschia</taxon>
    </lineage>
</organism>
<evidence type="ECO:0000313" key="2">
    <source>
        <dbReference type="Proteomes" id="UP000799536"/>
    </source>
</evidence>
<keyword evidence="2" id="KW-1185">Reference proteome</keyword>
<proteinExistence type="predicted"/>
<sequence length="60" mass="7158">MHYNESEIIIEMPIECQRPPLANHSYHFILNPHSFAVFRHPHVFFSSRKIYFPSLTAYPV</sequence>
<dbReference type="Proteomes" id="UP000799536">
    <property type="component" value="Unassembled WGS sequence"/>
</dbReference>